<feature type="domain" description="HTH tetR-type" evidence="3">
    <location>
        <begin position="4"/>
        <end position="64"/>
    </location>
</feature>
<gene>
    <name evidence="4" type="ORF">C2869_13245</name>
</gene>
<dbReference type="RefSeq" id="WP_108603393.1">
    <property type="nucleotide sequence ID" value="NZ_CP026604.1"/>
</dbReference>
<dbReference type="Pfam" id="PF00440">
    <property type="entry name" value="TetR_N"/>
    <property type="match status" value="1"/>
</dbReference>
<feature type="DNA-binding region" description="H-T-H motif" evidence="2">
    <location>
        <begin position="27"/>
        <end position="46"/>
    </location>
</feature>
<dbReference type="PROSITE" id="PS50977">
    <property type="entry name" value="HTH_TETR_2"/>
    <property type="match status" value="1"/>
</dbReference>
<evidence type="ECO:0000256" key="2">
    <source>
        <dbReference type="PROSITE-ProRule" id="PRU00335"/>
    </source>
</evidence>
<protein>
    <submittedName>
        <fullName evidence="4">TetR family transcriptional regulator</fullName>
    </submittedName>
</protein>
<dbReference type="PROSITE" id="PS01081">
    <property type="entry name" value="HTH_TETR_1"/>
    <property type="match status" value="1"/>
</dbReference>
<dbReference type="KEGG" id="cate:C2869_13245"/>
<dbReference type="InterPro" id="IPR050109">
    <property type="entry name" value="HTH-type_TetR-like_transc_reg"/>
</dbReference>
<proteinExistence type="predicted"/>
<evidence type="ECO:0000259" key="3">
    <source>
        <dbReference type="PROSITE" id="PS50977"/>
    </source>
</evidence>
<dbReference type="GO" id="GO:0000976">
    <property type="term" value="F:transcription cis-regulatory region binding"/>
    <property type="evidence" value="ECO:0007669"/>
    <property type="project" value="TreeGrafter"/>
</dbReference>
<dbReference type="PANTHER" id="PTHR30055:SF235">
    <property type="entry name" value="TRANSCRIPTIONAL REGULATORY PROTEIN"/>
    <property type="match status" value="1"/>
</dbReference>
<organism evidence="4 5">
    <name type="scientific">Saccharobesus litoralis</name>
    <dbReference type="NCBI Taxonomy" id="2172099"/>
    <lineage>
        <taxon>Bacteria</taxon>
        <taxon>Pseudomonadati</taxon>
        <taxon>Pseudomonadota</taxon>
        <taxon>Gammaproteobacteria</taxon>
        <taxon>Alteromonadales</taxon>
        <taxon>Alteromonadaceae</taxon>
        <taxon>Saccharobesus</taxon>
    </lineage>
</organism>
<accession>A0A2S0VT02</accession>
<dbReference type="EMBL" id="CP026604">
    <property type="protein sequence ID" value="AWB67346.1"/>
    <property type="molecule type" value="Genomic_DNA"/>
</dbReference>
<sequence>MSRHATKERILAAAEQLFAEQGFDNTSLREITNKAEVNLAAVNYHFGSKKTLIQAVLDQYFSQFVPKVCQSLTALMQASRQVSVDCLFHAFIEPLLSLNNLKKNGTERFMSLVGHGYSESQGHLRRFFHENYGQLLPILIESVQTALPSVSKPTIFWRLHYTLGSVVFTMTSKSALAEIAEVDFQQQVSTEQLIKQLIPFLAAGMSAPDSQSNLQVNV</sequence>
<dbReference type="GO" id="GO:0003700">
    <property type="term" value="F:DNA-binding transcription factor activity"/>
    <property type="evidence" value="ECO:0007669"/>
    <property type="project" value="TreeGrafter"/>
</dbReference>
<dbReference type="InterPro" id="IPR036271">
    <property type="entry name" value="Tet_transcr_reg_TetR-rel_C_sf"/>
</dbReference>
<dbReference type="PRINTS" id="PR00455">
    <property type="entry name" value="HTHTETR"/>
</dbReference>
<dbReference type="SUPFAM" id="SSF46689">
    <property type="entry name" value="Homeodomain-like"/>
    <property type="match status" value="1"/>
</dbReference>
<dbReference type="InterPro" id="IPR001647">
    <property type="entry name" value="HTH_TetR"/>
</dbReference>
<keyword evidence="1 2" id="KW-0238">DNA-binding</keyword>
<dbReference type="Pfam" id="PF17939">
    <property type="entry name" value="TetR_C_30"/>
    <property type="match status" value="1"/>
</dbReference>
<dbReference type="InterPro" id="IPR041586">
    <property type="entry name" value="PsrA_TetR_C"/>
</dbReference>
<dbReference type="Proteomes" id="UP000244441">
    <property type="component" value="Chromosome"/>
</dbReference>
<dbReference type="Gene3D" id="1.10.357.10">
    <property type="entry name" value="Tetracycline Repressor, domain 2"/>
    <property type="match status" value="1"/>
</dbReference>
<dbReference type="InterPro" id="IPR009057">
    <property type="entry name" value="Homeodomain-like_sf"/>
</dbReference>
<keyword evidence="5" id="KW-1185">Reference proteome</keyword>
<dbReference type="SUPFAM" id="SSF48498">
    <property type="entry name" value="Tetracyclin repressor-like, C-terminal domain"/>
    <property type="match status" value="1"/>
</dbReference>
<reference evidence="4 5" key="1">
    <citation type="submission" date="2018-01" db="EMBL/GenBank/DDBJ databases">
        <title>Genome sequence of a Cantenovulum-like bacteria.</title>
        <authorList>
            <person name="Tan W.R."/>
            <person name="Lau N.-S."/>
            <person name="Go F."/>
            <person name="Amirul A.-A.A."/>
        </authorList>
    </citation>
    <scope>NUCLEOTIDE SEQUENCE [LARGE SCALE GENOMIC DNA]</scope>
    <source>
        <strain evidence="4 5">CCB-QB4</strain>
    </source>
</reference>
<dbReference type="OrthoDB" id="2356263at2"/>
<dbReference type="InterPro" id="IPR023772">
    <property type="entry name" value="DNA-bd_HTH_TetR-type_CS"/>
</dbReference>
<name>A0A2S0VT02_9ALTE</name>
<dbReference type="AlphaFoldDB" id="A0A2S0VT02"/>
<evidence type="ECO:0000313" key="4">
    <source>
        <dbReference type="EMBL" id="AWB67346.1"/>
    </source>
</evidence>
<evidence type="ECO:0000256" key="1">
    <source>
        <dbReference type="ARBA" id="ARBA00023125"/>
    </source>
</evidence>
<evidence type="ECO:0000313" key="5">
    <source>
        <dbReference type="Proteomes" id="UP000244441"/>
    </source>
</evidence>
<dbReference type="PANTHER" id="PTHR30055">
    <property type="entry name" value="HTH-TYPE TRANSCRIPTIONAL REGULATOR RUTR"/>
    <property type="match status" value="1"/>
</dbReference>